<evidence type="ECO:0000256" key="1">
    <source>
        <dbReference type="ARBA" id="ARBA00004141"/>
    </source>
</evidence>
<dbReference type="Pfam" id="PF06140">
    <property type="entry name" value="Ifi-6-16"/>
    <property type="match status" value="1"/>
</dbReference>
<reference evidence="6 7" key="1">
    <citation type="submission" date="2024-06" db="EMBL/GenBank/DDBJ databases">
        <title>Complete genome of Phlyctema vagabunda strain 19-DSS-EL-015.</title>
        <authorList>
            <person name="Fiorenzani C."/>
        </authorList>
    </citation>
    <scope>NUCLEOTIDE SEQUENCE [LARGE SCALE GENOMIC DNA]</scope>
    <source>
        <strain evidence="6 7">19-DSS-EL-015</strain>
    </source>
</reference>
<protein>
    <submittedName>
        <fullName evidence="6">Uncharacterized protein</fullName>
    </submittedName>
</protein>
<gene>
    <name evidence="6" type="ORF">PVAG01_05951</name>
</gene>
<organism evidence="6 7">
    <name type="scientific">Phlyctema vagabunda</name>
    <dbReference type="NCBI Taxonomy" id="108571"/>
    <lineage>
        <taxon>Eukaryota</taxon>
        <taxon>Fungi</taxon>
        <taxon>Dikarya</taxon>
        <taxon>Ascomycota</taxon>
        <taxon>Pezizomycotina</taxon>
        <taxon>Leotiomycetes</taxon>
        <taxon>Helotiales</taxon>
        <taxon>Dermateaceae</taxon>
        <taxon>Phlyctema</taxon>
    </lineage>
</organism>
<dbReference type="Proteomes" id="UP001629113">
    <property type="component" value="Unassembled WGS sequence"/>
</dbReference>
<evidence type="ECO:0000256" key="2">
    <source>
        <dbReference type="ARBA" id="ARBA00007262"/>
    </source>
</evidence>
<dbReference type="InterPro" id="IPR038213">
    <property type="entry name" value="IFI6/IFI27-like_sf"/>
</dbReference>
<comment type="caution">
    <text evidence="6">The sequence shown here is derived from an EMBL/GenBank/DDBJ whole genome shotgun (WGS) entry which is preliminary data.</text>
</comment>
<name>A0ABR4PEP3_9HELO</name>
<keyword evidence="4" id="KW-1133">Transmembrane helix</keyword>
<comment type="subcellular location">
    <subcellularLocation>
        <location evidence="1">Membrane</location>
        <topology evidence="1">Multi-pass membrane protein</topology>
    </subcellularLocation>
</comment>
<dbReference type="InterPro" id="IPR009311">
    <property type="entry name" value="IFI6/IFI27-like"/>
</dbReference>
<evidence type="ECO:0000313" key="7">
    <source>
        <dbReference type="Proteomes" id="UP001629113"/>
    </source>
</evidence>
<evidence type="ECO:0000256" key="4">
    <source>
        <dbReference type="ARBA" id="ARBA00022989"/>
    </source>
</evidence>
<comment type="similarity">
    <text evidence="2">Belongs to the IFI6/IFI27 family.</text>
</comment>
<sequence>MNTMSLQSIQQAITSIAETQAFRISLANAPAAVHRWISANPGQSALLVTNGILILTPAALTGPLLATMGFGASGPVAGTIAAWLQSSLGNAGAHGVFAYLQSAAMGGYGVATVNGLVQAWGVVSGAALAMCTSGVSRR</sequence>
<dbReference type="EMBL" id="JBFCZG010000005">
    <property type="protein sequence ID" value="KAL3421795.1"/>
    <property type="molecule type" value="Genomic_DNA"/>
</dbReference>
<keyword evidence="3" id="KW-0812">Transmembrane</keyword>
<keyword evidence="7" id="KW-1185">Reference proteome</keyword>
<keyword evidence="5" id="KW-0472">Membrane</keyword>
<evidence type="ECO:0000313" key="6">
    <source>
        <dbReference type="EMBL" id="KAL3421795.1"/>
    </source>
</evidence>
<evidence type="ECO:0000256" key="3">
    <source>
        <dbReference type="ARBA" id="ARBA00022692"/>
    </source>
</evidence>
<proteinExistence type="inferred from homology"/>
<accession>A0ABR4PEP3</accession>
<dbReference type="Gene3D" id="6.10.110.10">
    <property type="match status" value="1"/>
</dbReference>
<evidence type="ECO:0000256" key="5">
    <source>
        <dbReference type="ARBA" id="ARBA00023136"/>
    </source>
</evidence>